<dbReference type="AlphaFoldDB" id="A0A6A4V9I1"/>
<evidence type="ECO:0000313" key="2">
    <source>
        <dbReference type="EMBL" id="KAF0288204.1"/>
    </source>
</evidence>
<evidence type="ECO:0000313" key="3">
    <source>
        <dbReference type="Proteomes" id="UP000440578"/>
    </source>
</evidence>
<feature type="transmembrane region" description="Helical" evidence="1">
    <location>
        <begin position="116"/>
        <end position="138"/>
    </location>
</feature>
<accession>A0A6A4V9I1</accession>
<feature type="transmembrane region" description="Helical" evidence="1">
    <location>
        <begin position="38"/>
        <end position="60"/>
    </location>
</feature>
<evidence type="ECO:0000256" key="1">
    <source>
        <dbReference type="SAM" id="Phobius"/>
    </source>
</evidence>
<dbReference type="Proteomes" id="UP000440578">
    <property type="component" value="Unassembled WGS sequence"/>
</dbReference>
<proteinExistence type="predicted"/>
<keyword evidence="1" id="KW-0472">Membrane</keyword>
<keyword evidence="1" id="KW-0812">Transmembrane</keyword>
<dbReference type="Gene3D" id="1.20.1070.10">
    <property type="entry name" value="Rhodopsin 7-helix transmembrane proteins"/>
    <property type="match status" value="1"/>
</dbReference>
<sequence length="344" mass="37758">MAYVWVKTAVGAVLTVNFSFPLIAVLSNRHLWDEPMAVIAGSMSFDCTALGLFIMFIGIYDMAGLRSEALCRALQYGGSAAGIAFKAAQSCAALDQFVAIVYPLQHYVIITRARPWLFASIWTVFAANVLFGLVAHLADMETFVEHVSRGGNSTYSGCRWETGVANAFTIPGEVEMVTFSLITAGMLVYTGVVGYRTNKKLMKDRQLRQGGGTGNEREHNTFLDNHRAFKSIVTVLSLTVSLDIVTPLVRIASRWQPRPMLNGLLLQLRLLGFIFEGWAYGLLNGKLRAAYRKMLCGKSRRVRGLVVTSGDAQHAIKAEEPPPVAAAAPNLELQSVVSSEMRRF</sequence>
<dbReference type="EMBL" id="VIIS01002124">
    <property type="protein sequence ID" value="KAF0288204.1"/>
    <property type="molecule type" value="Genomic_DNA"/>
</dbReference>
<feature type="transmembrane region" description="Helical" evidence="1">
    <location>
        <begin position="232"/>
        <end position="252"/>
    </location>
</feature>
<gene>
    <name evidence="2" type="ORF">FJT64_013407</name>
</gene>
<dbReference type="SUPFAM" id="SSF81321">
    <property type="entry name" value="Family A G protein-coupled receptor-like"/>
    <property type="match status" value="1"/>
</dbReference>
<organism evidence="2 3">
    <name type="scientific">Amphibalanus amphitrite</name>
    <name type="common">Striped barnacle</name>
    <name type="synonym">Balanus amphitrite</name>
    <dbReference type="NCBI Taxonomy" id="1232801"/>
    <lineage>
        <taxon>Eukaryota</taxon>
        <taxon>Metazoa</taxon>
        <taxon>Ecdysozoa</taxon>
        <taxon>Arthropoda</taxon>
        <taxon>Crustacea</taxon>
        <taxon>Multicrustacea</taxon>
        <taxon>Cirripedia</taxon>
        <taxon>Thoracica</taxon>
        <taxon>Thoracicalcarea</taxon>
        <taxon>Balanomorpha</taxon>
        <taxon>Balanoidea</taxon>
        <taxon>Balanidae</taxon>
        <taxon>Amphibalaninae</taxon>
        <taxon>Amphibalanus</taxon>
    </lineage>
</organism>
<comment type="caution">
    <text evidence="2">The sequence shown here is derived from an EMBL/GenBank/DDBJ whole genome shotgun (WGS) entry which is preliminary data.</text>
</comment>
<protein>
    <recommendedName>
        <fullName evidence="4">G-protein coupled receptors family 1 profile domain-containing protein</fullName>
    </recommendedName>
</protein>
<dbReference type="OrthoDB" id="6401205at2759"/>
<feature type="transmembrane region" description="Helical" evidence="1">
    <location>
        <begin position="176"/>
        <end position="195"/>
    </location>
</feature>
<feature type="transmembrane region" description="Helical" evidence="1">
    <location>
        <begin position="6"/>
        <end position="26"/>
    </location>
</feature>
<feature type="transmembrane region" description="Helical" evidence="1">
    <location>
        <begin position="264"/>
        <end position="283"/>
    </location>
</feature>
<evidence type="ECO:0008006" key="4">
    <source>
        <dbReference type="Google" id="ProtNLM"/>
    </source>
</evidence>
<keyword evidence="3" id="KW-1185">Reference proteome</keyword>
<dbReference type="CDD" id="cd00637">
    <property type="entry name" value="7tm_classA_rhodopsin-like"/>
    <property type="match status" value="1"/>
</dbReference>
<reference evidence="2 3" key="1">
    <citation type="submission" date="2019-07" db="EMBL/GenBank/DDBJ databases">
        <title>Draft genome assembly of a fouling barnacle, Amphibalanus amphitrite (Darwin, 1854): The first reference genome for Thecostraca.</title>
        <authorList>
            <person name="Kim W."/>
        </authorList>
    </citation>
    <scope>NUCLEOTIDE SEQUENCE [LARGE SCALE GENOMIC DNA]</scope>
    <source>
        <strain evidence="2">SNU_AA5</strain>
        <tissue evidence="2">Soma without cirri and trophi</tissue>
    </source>
</reference>
<name>A0A6A4V9I1_AMPAM</name>
<keyword evidence="1" id="KW-1133">Transmembrane helix</keyword>